<dbReference type="InterPro" id="IPR050155">
    <property type="entry name" value="HAD-like_hydrolase_sf"/>
</dbReference>
<name>A0ABT0E6N6_9GAMM</name>
<dbReference type="Proteomes" id="UP001165524">
    <property type="component" value="Unassembled WGS sequence"/>
</dbReference>
<dbReference type="EMBL" id="JALKII010000003">
    <property type="protein sequence ID" value="MCK0537329.1"/>
    <property type="molecule type" value="Genomic_DNA"/>
</dbReference>
<gene>
    <name evidence="5" type="ORF">MU846_06350</name>
</gene>
<dbReference type="SFLD" id="SFLDS00003">
    <property type="entry name" value="Haloacid_Dehalogenase"/>
    <property type="match status" value="1"/>
</dbReference>
<keyword evidence="5" id="KW-0378">Hydrolase</keyword>
<proteinExistence type="inferred from homology"/>
<evidence type="ECO:0000256" key="2">
    <source>
        <dbReference type="ARBA" id="ARBA00004818"/>
    </source>
</evidence>
<dbReference type="SFLD" id="SFLDG01129">
    <property type="entry name" value="C1.5:_HAD__Beta-PGM__Phosphata"/>
    <property type="match status" value="1"/>
</dbReference>
<dbReference type="PANTHER" id="PTHR43434:SF1">
    <property type="entry name" value="PHOSPHOGLYCOLATE PHOSPHATASE"/>
    <property type="match status" value="1"/>
</dbReference>
<accession>A0ABT0E6N6</accession>
<organism evidence="5 6">
    <name type="scientific">Alcanivorax quisquiliarum</name>
    <dbReference type="NCBI Taxonomy" id="2933565"/>
    <lineage>
        <taxon>Bacteria</taxon>
        <taxon>Pseudomonadati</taxon>
        <taxon>Pseudomonadota</taxon>
        <taxon>Gammaproteobacteria</taxon>
        <taxon>Oceanospirillales</taxon>
        <taxon>Alcanivoracaceae</taxon>
        <taxon>Alcanivorax</taxon>
    </lineage>
</organism>
<comment type="catalytic activity">
    <reaction evidence="1">
        <text>2-phosphoglycolate + H2O = glycolate + phosphate</text>
        <dbReference type="Rhea" id="RHEA:14369"/>
        <dbReference type="ChEBI" id="CHEBI:15377"/>
        <dbReference type="ChEBI" id="CHEBI:29805"/>
        <dbReference type="ChEBI" id="CHEBI:43474"/>
        <dbReference type="ChEBI" id="CHEBI:58033"/>
        <dbReference type="EC" id="3.1.3.18"/>
    </reaction>
</comment>
<dbReference type="NCBIfam" id="TIGR01509">
    <property type="entry name" value="HAD-SF-IA-v3"/>
    <property type="match status" value="1"/>
</dbReference>
<comment type="caution">
    <text evidence="5">The sequence shown here is derived from an EMBL/GenBank/DDBJ whole genome shotgun (WGS) entry which is preliminary data.</text>
</comment>
<dbReference type="InterPro" id="IPR006439">
    <property type="entry name" value="HAD-SF_hydro_IA"/>
</dbReference>
<dbReference type="GO" id="GO:0016787">
    <property type="term" value="F:hydrolase activity"/>
    <property type="evidence" value="ECO:0007669"/>
    <property type="project" value="UniProtKB-KW"/>
</dbReference>
<dbReference type="SUPFAM" id="SSF56784">
    <property type="entry name" value="HAD-like"/>
    <property type="match status" value="1"/>
</dbReference>
<comment type="pathway">
    <text evidence="2">Organic acid metabolism; glycolate biosynthesis; glycolate from 2-phosphoglycolate: step 1/1.</text>
</comment>
<comment type="similarity">
    <text evidence="3">Belongs to the HAD-like hydrolase superfamily. CbbY/CbbZ/Gph/YieH family.</text>
</comment>
<dbReference type="Pfam" id="PF00702">
    <property type="entry name" value="Hydrolase"/>
    <property type="match status" value="1"/>
</dbReference>
<dbReference type="EC" id="3.1.3.18" evidence="4"/>
<evidence type="ECO:0000256" key="4">
    <source>
        <dbReference type="ARBA" id="ARBA00013078"/>
    </source>
</evidence>
<dbReference type="InterPro" id="IPR023214">
    <property type="entry name" value="HAD_sf"/>
</dbReference>
<dbReference type="Gene3D" id="3.40.50.1000">
    <property type="entry name" value="HAD superfamily/HAD-like"/>
    <property type="match status" value="1"/>
</dbReference>
<sequence length="187" mass="20529">MRHAGVIFDLDGTLVDSRLDFDAMRAETGCPEGIGLLEYADSLPPGEAQRVHEIVHQHEMAGATAAVWVPGAQAWLRALQADNVPTAILTRNSRPATELTLSRLGIEVEHVLTREDCRPKPDPQGLLMIAAAWGLPCENLVYVGDFLYDLQAARAAGMHAWFYDTGMHPEFGPLADRVIRDFDTLLA</sequence>
<dbReference type="RefSeq" id="WP_246950518.1">
    <property type="nucleotide sequence ID" value="NZ_JALKII010000003.1"/>
</dbReference>
<dbReference type="CDD" id="cd07505">
    <property type="entry name" value="HAD_BPGM-like"/>
    <property type="match status" value="1"/>
</dbReference>
<evidence type="ECO:0000256" key="1">
    <source>
        <dbReference type="ARBA" id="ARBA00000830"/>
    </source>
</evidence>
<dbReference type="Gene3D" id="1.10.260.80">
    <property type="match status" value="1"/>
</dbReference>
<reference evidence="5" key="1">
    <citation type="submission" date="2022-04" db="EMBL/GenBank/DDBJ databases">
        <title>Alcanivorax sp. CY1518 draft genome sequence.</title>
        <authorList>
            <person name="Zhao G."/>
            <person name="An M."/>
        </authorList>
    </citation>
    <scope>NUCLEOTIDE SEQUENCE</scope>
    <source>
        <strain evidence="5">CY1518</strain>
    </source>
</reference>
<keyword evidence="6" id="KW-1185">Reference proteome</keyword>
<dbReference type="InterPro" id="IPR036412">
    <property type="entry name" value="HAD-like_sf"/>
</dbReference>
<dbReference type="PANTHER" id="PTHR43434">
    <property type="entry name" value="PHOSPHOGLYCOLATE PHOSPHATASE"/>
    <property type="match status" value="1"/>
</dbReference>
<evidence type="ECO:0000313" key="5">
    <source>
        <dbReference type="EMBL" id="MCK0537329.1"/>
    </source>
</evidence>
<evidence type="ECO:0000256" key="3">
    <source>
        <dbReference type="ARBA" id="ARBA00006171"/>
    </source>
</evidence>
<evidence type="ECO:0000313" key="6">
    <source>
        <dbReference type="Proteomes" id="UP001165524"/>
    </source>
</evidence>
<dbReference type="NCBIfam" id="TIGR01549">
    <property type="entry name" value="HAD-SF-IA-v1"/>
    <property type="match status" value="1"/>
</dbReference>
<protein>
    <recommendedName>
        <fullName evidence="4">phosphoglycolate phosphatase</fullName>
        <ecNumber evidence="4">3.1.3.18</ecNumber>
    </recommendedName>
</protein>